<feature type="domain" description="CBS" evidence="4">
    <location>
        <begin position="217"/>
        <end position="272"/>
    </location>
</feature>
<protein>
    <submittedName>
        <fullName evidence="5">CBS domain-containing protein</fullName>
    </submittedName>
</protein>
<dbReference type="CDD" id="cd05401">
    <property type="entry name" value="NT_GlnE_GlnD_like"/>
    <property type="match status" value="1"/>
</dbReference>
<dbReference type="Gene3D" id="3.10.580.10">
    <property type="entry name" value="CBS-domain"/>
    <property type="match status" value="1"/>
</dbReference>
<dbReference type="InterPro" id="IPR018490">
    <property type="entry name" value="cNMP-bd_dom_sf"/>
</dbReference>
<dbReference type="Gene3D" id="2.60.120.10">
    <property type="entry name" value="Jelly Rolls"/>
    <property type="match status" value="1"/>
</dbReference>
<dbReference type="PANTHER" id="PTHR43080">
    <property type="entry name" value="CBS DOMAIN-CONTAINING PROTEIN CBSX3, MITOCHONDRIAL"/>
    <property type="match status" value="1"/>
</dbReference>
<dbReference type="GO" id="GO:0008773">
    <property type="term" value="F:[protein-PII] uridylyltransferase activity"/>
    <property type="evidence" value="ECO:0007669"/>
    <property type="project" value="InterPro"/>
</dbReference>
<feature type="domain" description="Cyclic nucleotide-binding" evidence="3">
    <location>
        <begin position="11"/>
        <end position="125"/>
    </location>
</feature>
<accession>A0A7Y9UA25</accession>
<dbReference type="InterPro" id="IPR046342">
    <property type="entry name" value="CBS_dom_sf"/>
</dbReference>
<evidence type="ECO:0000259" key="4">
    <source>
        <dbReference type="PROSITE" id="PS51371"/>
    </source>
</evidence>
<dbReference type="SUPFAM" id="SSF54631">
    <property type="entry name" value="CBS-domain pair"/>
    <property type="match status" value="1"/>
</dbReference>
<dbReference type="Pfam" id="PF03445">
    <property type="entry name" value="DUF294"/>
    <property type="match status" value="1"/>
</dbReference>
<dbReference type="SMART" id="SM00116">
    <property type="entry name" value="CBS"/>
    <property type="match status" value="1"/>
</dbReference>
<keyword evidence="6" id="KW-1185">Reference proteome</keyword>
<dbReference type="InterPro" id="IPR051257">
    <property type="entry name" value="Diverse_CBS-Domain"/>
</dbReference>
<evidence type="ECO:0000313" key="5">
    <source>
        <dbReference type="EMBL" id="NYG31019.1"/>
    </source>
</evidence>
<dbReference type="Pfam" id="PF00027">
    <property type="entry name" value="cNMP_binding"/>
    <property type="match status" value="1"/>
</dbReference>
<gene>
    <name evidence="5" type="ORF">BDD16_000005</name>
</gene>
<name>A0A7Y9UA25_9BURK</name>
<dbReference type="Proteomes" id="UP000518288">
    <property type="component" value="Unassembled WGS sequence"/>
</dbReference>
<dbReference type="EMBL" id="JACCFH010000001">
    <property type="protein sequence ID" value="NYG31019.1"/>
    <property type="molecule type" value="Genomic_DNA"/>
</dbReference>
<dbReference type="InterPro" id="IPR014710">
    <property type="entry name" value="RmlC-like_jellyroll"/>
</dbReference>
<proteinExistence type="predicted"/>
<evidence type="ECO:0000259" key="3">
    <source>
        <dbReference type="PROSITE" id="PS50042"/>
    </source>
</evidence>
<dbReference type="Pfam" id="PF10335">
    <property type="entry name" value="DUF294_C"/>
    <property type="match status" value="1"/>
</dbReference>
<dbReference type="PROSITE" id="PS50042">
    <property type="entry name" value="CNMP_BINDING_3"/>
    <property type="match status" value="1"/>
</dbReference>
<dbReference type="AlphaFoldDB" id="A0A7Y9UA25"/>
<dbReference type="CDD" id="cd00038">
    <property type="entry name" value="CAP_ED"/>
    <property type="match status" value="1"/>
</dbReference>
<comment type="caution">
    <text evidence="5">The sequence shown here is derived from an EMBL/GenBank/DDBJ whole genome shotgun (WGS) entry which is preliminary data.</text>
</comment>
<dbReference type="InterPro" id="IPR005105">
    <property type="entry name" value="GlnD_Uridyltrans_N"/>
</dbReference>
<organism evidence="5 6">
    <name type="scientific">Sphaerotilus montanus</name>
    <dbReference type="NCBI Taxonomy" id="522889"/>
    <lineage>
        <taxon>Bacteria</taxon>
        <taxon>Pseudomonadati</taxon>
        <taxon>Pseudomonadota</taxon>
        <taxon>Betaproteobacteria</taxon>
        <taxon>Burkholderiales</taxon>
        <taxon>Sphaerotilaceae</taxon>
        <taxon>Sphaerotilus</taxon>
    </lineage>
</organism>
<dbReference type="PANTHER" id="PTHR43080:SF2">
    <property type="entry name" value="CBS DOMAIN-CONTAINING PROTEIN"/>
    <property type="match status" value="1"/>
</dbReference>
<dbReference type="PROSITE" id="PS51371">
    <property type="entry name" value="CBS"/>
    <property type="match status" value="1"/>
</dbReference>
<evidence type="ECO:0000256" key="2">
    <source>
        <dbReference type="PROSITE-ProRule" id="PRU00703"/>
    </source>
</evidence>
<evidence type="ECO:0000256" key="1">
    <source>
        <dbReference type="ARBA" id="ARBA00023122"/>
    </source>
</evidence>
<dbReference type="SUPFAM" id="SSF51206">
    <property type="entry name" value="cAMP-binding domain-like"/>
    <property type="match status" value="1"/>
</dbReference>
<dbReference type="InterPro" id="IPR000595">
    <property type="entry name" value="cNMP-bd_dom"/>
</dbReference>
<sequence length="608" mass="67068">MPSAFNFDASPFDALHPDERQLVRRSVDIEYFREGAVILSPGTEPTHLFVVIKGHVQQWDGDEQQTSFGPDDCFDGRGLVAGQVSSRFIASEEVVVYRLAKAAVSTLIASNATFGALLFADLSNKLGALAERRSQHELQSLTMARVDQAYLRPVYFVDADDDIATVARAFHEQRTTNVLVRDTACTPPRLGIFTVTSLPKAIMSGVPLDQLPVRELANFKLVTIRPSTPLFDALALMIRHRIHRLVVAEGEQILGFLQQLDLLSYLSNHSYLITLQILEATDIATLRTAAEQITRLIGVLEHSGTKVGMIARLVQELNATLFERAWQLIAPADLIANSCLFVMGSEGRGEQLLKTDQDNGLILRNGYQCTHDLAELCDRFSSALAEFGYPPCPGRIMVSNPDWRHSEDDFARTVRDWLFTPTADHLMSLAIFLDAHSVAGDAALLAGVREQIWRFASDNAGTLGRFAGAIDAFSTDSGWWNRILHRGDGGKEQLDLKKAGIFPLVHGVRSLAFEYRIPATGTVERIEALLAGGHLPADLGPVLVESLHFFMGLKLRAGLQALEQGRVAGSGIALDKLGSLDRDLLKDTLAVVKRFKVYLRQHFHLDVI</sequence>
<evidence type="ECO:0000313" key="6">
    <source>
        <dbReference type="Proteomes" id="UP000518288"/>
    </source>
</evidence>
<keyword evidence="1 2" id="KW-0129">CBS domain</keyword>
<dbReference type="RefSeq" id="WP_179631905.1">
    <property type="nucleotide sequence ID" value="NZ_JACCFH010000001.1"/>
</dbReference>
<dbReference type="InterPro" id="IPR018821">
    <property type="entry name" value="DUF294_put_nucleoTrafse_sb-bd"/>
</dbReference>
<dbReference type="InterPro" id="IPR000644">
    <property type="entry name" value="CBS_dom"/>
</dbReference>
<dbReference type="Pfam" id="PF00571">
    <property type="entry name" value="CBS"/>
    <property type="match status" value="1"/>
</dbReference>
<reference evidence="5 6" key="1">
    <citation type="submission" date="2020-07" db="EMBL/GenBank/DDBJ databases">
        <title>Genomic Encyclopedia of Archaeal and Bacterial Type Strains, Phase II (KMG-II): from individual species to whole genera.</title>
        <authorList>
            <person name="Goeker M."/>
        </authorList>
    </citation>
    <scope>NUCLEOTIDE SEQUENCE [LARGE SCALE GENOMIC DNA]</scope>
    <source>
        <strain evidence="5 6">DSM 21226</strain>
    </source>
</reference>